<sequence length="30" mass="3396">MQHKVLVLHLRVTSSDNLQCSLSKDITDLT</sequence>
<organism evidence="1">
    <name type="scientific">Rhizophora mucronata</name>
    <name type="common">Asiatic mangrove</name>
    <dbReference type="NCBI Taxonomy" id="61149"/>
    <lineage>
        <taxon>Eukaryota</taxon>
        <taxon>Viridiplantae</taxon>
        <taxon>Streptophyta</taxon>
        <taxon>Embryophyta</taxon>
        <taxon>Tracheophyta</taxon>
        <taxon>Spermatophyta</taxon>
        <taxon>Magnoliopsida</taxon>
        <taxon>eudicotyledons</taxon>
        <taxon>Gunneridae</taxon>
        <taxon>Pentapetalae</taxon>
        <taxon>rosids</taxon>
        <taxon>fabids</taxon>
        <taxon>Malpighiales</taxon>
        <taxon>Rhizophoraceae</taxon>
        <taxon>Rhizophora</taxon>
    </lineage>
</organism>
<dbReference type="AlphaFoldDB" id="A0A2P2QHQ1"/>
<accession>A0A2P2QHQ1</accession>
<reference evidence="1" key="1">
    <citation type="submission" date="2018-02" db="EMBL/GenBank/DDBJ databases">
        <title>Rhizophora mucronata_Transcriptome.</title>
        <authorList>
            <person name="Meera S.P."/>
            <person name="Sreeshan A."/>
            <person name="Augustine A."/>
        </authorList>
    </citation>
    <scope>NUCLEOTIDE SEQUENCE</scope>
    <source>
        <tissue evidence="1">Leaf</tissue>
    </source>
</reference>
<evidence type="ECO:0000313" key="1">
    <source>
        <dbReference type="EMBL" id="MBX66434.1"/>
    </source>
</evidence>
<dbReference type="EMBL" id="GGEC01085950">
    <property type="protein sequence ID" value="MBX66434.1"/>
    <property type="molecule type" value="Transcribed_RNA"/>
</dbReference>
<name>A0A2P2QHQ1_RHIMU</name>
<proteinExistence type="predicted"/>
<protein>
    <submittedName>
        <fullName evidence="1">Uncharacterized protein</fullName>
    </submittedName>
</protein>